<comment type="caution">
    <text evidence="1">The sequence shown here is derived from an EMBL/GenBank/DDBJ whole genome shotgun (WGS) entry which is preliminary data.</text>
</comment>
<evidence type="ECO:0000313" key="2">
    <source>
        <dbReference type="Proteomes" id="UP000229383"/>
    </source>
</evidence>
<dbReference type="Proteomes" id="UP000229383">
    <property type="component" value="Unassembled WGS sequence"/>
</dbReference>
<dbReference type="AlphaFoldDB" id="A0A2H0TGG9"/>
<name>A0A2H0TGG9_9BACT</name>
<reference evidence="2" key="1">
    <citation type="submission" date="2017-09" db="EMBL/GenBank/DDBJ databases">
        <title>Depth-based differentiation of microbial function through sediment-hosted aquifers and enrichment of novel symbionts in the deep terrestrial subsurface.</title>
        <authorList>
            <person name="Probst A.J."/>
            <person name="Ladd B."/>
            <person name="Jarett J.K."/>
            <person name="Geller-Mcgrath D.E."/>
            <person name="Sieber C.M.K."/>
            <person name="Emerson J.B."/>
            <person name="Anantharaman K."/>
            <person name="Thomas B.C."/>
            <person name="Malmstrom R."/>
            <person name="Stieglmeier M."/>
            <person name="Klingl A."/>
            <person name="Woyke T."/>
            <person name="Ryan C.M."/>
            <person name="Banfield J.F."/>
        </authorList>
    </citation>
    <scope>NUCLEOTIDE SEQUENCE [LARGE SCALE GENOMIC DNA]</scope>
</reference>
<accession>A0A2H0TGG9</accession>
<proteinExistence type="predicted"/>
<protein>
    <submittedName>
        <fullName evidence="1">Uncharacterized protein</fullName>
    </submittedName>
</protein>
<dbReference type="EMBL" id="PFCN01000007">
    <property type="protein sequence ID" value="PIR70646.1"/>
    <property type="molecule type" value="Genomic_DNA"/>
</dbReference>
<evidence type="ECO:0000313" key="1">
    <source>
        <dbReference type="EMBL" id="PIR70646.1"/>
    </source>
</evidence>
<gene>
    <name evidence="1" type="ORF">COU46_00525</name>
</gene>
<sequence>MHKKQLERHIEQDDYFGTLATVLNMARQTLEKDMRGPKKNWHIKLLQSLEEDLMYLQENYKIDKK</sequence>
<organism evidence="1 2">
    <name type="scientific">Candidatus Niyogibacteria bacterium CG10_big_fil_rev_8_21_14_0_10_42_19</name>
    <dbReference type="NCBI Taxonomy" id="1974725"/>
    <lineage>
        <taxon>Bacteria</taxon>
        <taxon>Candidatus Niyogiibacteriota</taxon>
    </lineage>
</organism>